<evidence type="ECO:0000256" key="1">
    <source>
        <dbReference type="ARBA" id="ARBA00022448"/>
    </source>
</evidence>
<keyword evidence="1" id="KW-0813">Transport</keyword>
<gene>
    <name evidence="5" type="primary">btuD_99</name>
    <name evidence="5" type="ORF">SDC9_40387</name>
</gene>
<dbReference type="PROSITE" id="PS50893">
    <property type="entry name" value="ABC_TRANSPORTER_2"/>
    <property type="match status" value="1"/>
</dbReference>
<evidence type="ECO:0000256" key="2">
    <source>
        <dbReference type="ARBA" id="ARBA00022741"/>
    </source>
</evidence>
<name>A0A644VSH6_9ZZZZ</name>
<keyword evidence="3 5" id="KW-0067">ATP-binding</keyword>
<dbReference type="GO" id="GO:0005524">
    <property type="term" value="F:ATP binding"/>
    <property type="evidence" value="ECO:0007669"/>
    <property type="project" value="UniProtKB-KW"/>
</dbReference>
<evidence type="ECO:0000313" key="5">
    <source>
        <dbReference type="EMBL" id="MPL94237.1"/>
    </source>
</evidence>
<dbReference type="Gene3D" id="3.40.50.300">
    <property type="entry name" value="P-loop containing nucleotide triphosphate hydrolases"/>
    <property type="match status" value="1"/>
</dbReference>
<dbReference type="Pfam" id="PF00005">
    <property type="entry name" value="ABC_tran"/>
    <property type="match status" value="1"/>
</dbReference>
<dbReference type="AlphaFoldDB" id="A0A644VSH6"/>
<sequence length="327" mass="36375">MTILKTYSLTIGYTHRKINSVIQSDLNLVVKSGEMVCLIGPNGSGKSTLLRTLAGLQQPLSGKSVINGVDIQKISNKERALLISLVLTDRIDIENATVKSIVAMGRHPHTNWWGSVNKETETQVQKAILMVHLENKADKLISELSDGEKQRVMIAKAFVQDTPIIILDEPTAHLDLPNRVEIMLLLHKLAHETGKTVIISTHELDMALQAADRVWLLTAEKGVEVGVPEDLVLNGRFNEAFRSDNYVFNPTNGNFSMNYKLDKQVSLQGDKTRMYWTLRALARAGYAAVEKANPAIVIENNCWMMGDNEYDSIEKLLSALSHSVHHA</sequence>
<feature type="domain" description="ABC transporter" evidence="4">
    <location>
        <begin position="4"/>
        <end position="244"/>
    </location>
</feature>
<dbReference type="PANTHER" id="PTHR42734">
    <property type="entry name" value="METAL TRANSPORT SYSTEM ATP-BINDING PROTEIN TM_0124-RELATED"/>
    <property type="match status" value="1"/>
</dbReference>
<proteinExistence type="predicted"/>
<dbReference type="SUPFAM" id="SSF52540">
    <property type="entry name" value="P-loop containing nucleoside triphosphate hydrolases"/>
    <property type="match status" value="1"/>
</dbReference>
<dbReference type="InterPro" id="IPR003593">
    <property type="entry name" value="AAA+_ATPase"/>
</dbReference>
<organism evidence="5">
    <name type="scientific">bioreactor metagenome</name>
    <dbReference type="NCBI Taxonomy" id="1076179"/>
    <lineage>
        <taxon>unclassified sequences</taxon>
        <taxon>metagenomes</taxon>
        <taxon>ecological metagenomes</taxon>
    </lineage>
</organism>
<dbReference type="GO" id="GO:0016887">
    <property type="term" value="F:ATP hydrolysis activity"/>
    <property type="evidence" value="ECO:0007669"/>
    <property type="project" value="InterPro"/>
</dbReference>
<dbReference type="InterPro" id="IPR003439">
    <property type="entry name" value="ABC_transporter-like_ATP-bd"/>
</dbReference>
<dbReference type="EMBL" id="VSSQ01000420">
    <property type="protein sequence ID" value="MPL94237.1"/>
    <property type="molecule type" value="Genomic_DNA"/>
</dbReference>
<evidence type="ECO:0000259" key="4">
    <source>
        <dbReference type="PROSITE" id="PS50893"/>
    </source>
</evidence>
<dbReference type="InterPro" id="IPR050153">
    <property type="entry name" value="Metal_Ion_Import_ABC"/>
</dbReference>
<reference evidence="5" key="1">
    <citation type="submission" date="2019-08" db="EMBL/GenBank/DDBJ databases">
        <authorList>
            <person name="Kucharzyk K."/>
            <person name="Murdoch R.W."/>
            <person name="Higgins S."/>
            <person name="Loffler F."/>
        </authorList>
    </citation>
    <scope>NUCLEOTIDE SEQUENCE</scope>
</reference>
<protein>
    <submittedName>
        <fullName evidence="5">Vitamin B12 import ATP-binding protein BtuD</fullName>
    </submittedName>
</protein>
<keyword evidence="2" id="KW-0547">Nucleotide-binding</keyword>
<accession>A0A644VSH6</accession>
<dbReference type="FunFam" id="3.40.50.300:FF:000134">
    <property type="entry name" value="Iron-enterobactin ABC transporter ATP-binding protein"/>
    <property type="match status" value="1"/>
</dbReference>
<dbReference type="SMART" id="SM00382">
    <property type="entry name" value="AAA"/>
    <property type="match status" value="1"/>
</dbReference>
<dbReference type="InterPro" id="IPR027417">
    <property type="entry name" value="P-loop_NTPase"/>
</dbReference>
<dbReference type="CDD" id="cd03214">
    <property type="entry name" value="ABC_Iron-Siderophores_B12_Hemin"/>
    <property type="match status" value="1"/>
</dbReference>
<evidence type="ECO:0000256" key="3">
    <source>
        <dbReference type="ARBA" id="ARBA00022840"/>
    </source>
</evidence>
<dbReference type="PANTHER" id="PTHR42734:SF21">
    <property type="entry name" value="IRON ABC TRANSPORTER, ATP-BINDING PROTEIN"/>
    <property type="match status" value="1"/>
</dbReference>
<comment type="caution">
    <text evidence="5">The sequence shown here is derived from an EMBL/GenBank/DDBJ whole genome shotgun (WGS) entry which is preliminary data.</text>
</comment>